<keyword evidence="1" id="KW-1133">Transmembrane helix</keyword>
<evidence type="ECO:0000313" key="2">
    <source>
        <dbReference type="EMBL" id="MBW65890.1"/>
    </source>
</evidence>
<feature type="transmembrane region" description="Helical" evidence="1">
    <location>
        <begin position="80"/>
        <end position="100"/>
    </location>
</feature>
<keyword evidence="1" id="KW-0812">Transmembrane</keyword>
<evidence type="ECO:0000256" key="1">
    <source>
        <dbReference type="SAM" id="Phobius"/>
    </source>
</evidence>
<organism evidence="2">
    <name type="scientific">Anopheles darlingi</name>
    <name type="common">Mosquito</name>
    <dbReference type="NCBI Taxonomy" id="43151"/>
    <lineage>
        <taxon>Eukaryota</taxon>
        <taxon>Metazoa</taxon>
        <taxon>Ecdysozoa</taxon>
        <taxon>Arthropoda</taxon>
        <taxon>Hexapoda</taxon>
        <taxon>Insecta</taxon>
        <taxon>Pterygota</taxon>
        <taxon>Neoptera</taxon>
        <taxon>Endopterygota</taxon>
        <taxon>Diptera</taxon>
        <taxon>Nematocera</taxon>
        <taxon>Culicoidea</taxon>
        <taxon>Culicidae</taxon>
        <taxon>Anophelinae</taxon>
        <taxon>Anopheles</taxon>
    </lineage>
</organism>
<name>A0A2M4CKL4_ANODA</name>
<dbReference type="EMBL" id="GGFL01001712">
    <property type="protein sequence ID" value="MBW65890.1"/>
    <property type="molecule type" value="Transcribed_RNA"/>
</dbReference>
<keyword evidence="1" id="KW-0472">Membrane</keyword>
<feature type="transmembrane region" description="Helical" evidence="1">
    <location>
        <begin position="49"/>
        <end position="74"/>
    </location>
</feature>
<sequence length="127" mass="14360">MDRWMDGRMVGYFRPPPLLALSYLLRMGMSACCGTALRYTRTSRVDCCVCFGVFVCVCVFGVRLLLLRLVGYLLRQPKCILMSGFHAVSSAFPHFFFIANKTHNPAFDVRRVACIRVRVGVCVRVGK</sequence>
<reference evidence="2" key="1">
    <citation type="submission" date="2018-01" db="EMBL/GenBank/DDBJ databases">
        <title>An insight into the sialome of Amazonian anophelines.</title>
        <authorList>
            <person name="Ribeiro J.M."/>
            <person name="Scarpassa V."/>
            <person name="Calvo E."/>
        </authorList>
    </citation>
    <scope>NUCLEOTIDE SEQUENCE</scope>
</reference>
<dbReference type="AlphaFoldDB" id="A0A2M4CKL4"/>
<proteinExistence type="predicted"/>
<accession>A0A2M4CKL4</accession>
<protein>
    <submittedName>
        <fullName evidence="2">Uncharacterized protein</fullName>
    </submittedName>
</protein>